<gene>
    <name evidence="2" type="ORF">Vbra_1353</name>
</gene>
<feature type="region of interest" description="Disordered" evidence="1">
    <location>
        <begin position="83"/>
        <end position="109"/>
    </location>
</feature>
<evidence type="ECO:0000313" key="2">
    <source>
        <dbReference type="EMBL" id="CEM11013.1"/>
    </source>
</evidence>
<reference evidence="2 3" key="1">
    <citation type="submission" date="2014-11" db="EMBL/GenBank/DDBJ databases">
        <authorList>
            <person name="Zhu J."/>
            <person name="Qi W."/>
            <person name="Song R."/>
        </authorList>
    </citation>
    <scope>NUCLEOTIDE SEQUENCE [LARGE SCALE GENOMIC DNA]</scope>
</reference>
<proteinExistence type="predicted"/>
<protein>
    <submittedName>
        <fullName evidence="2">Uncharacterized protein</fullName>
    </submittedName>
</protein>
<dbReference type="Proteomes" id="UP000041254">
    <property type="component" value="Unassembled WGS sequence"/>
</dbReference>
<feature type="compositionally biased region" description="Low complexity" evidence="1">
    <location>
        <begin position="98"/>
        <end position="109"/>
    </location>
</feature>
<evidence type="ECO:0000313" key="3">
    <source>
        <dbReference type="Proteomes" id="UP000041254"/>
    </source>
</evidence>
<name>A0A0G4FDK9_VITBC</name>
<dbReference type="InParanoid" id="A0A0G4FDK9"/>
<organism evidence="2 3">
    <name type="scientific">Vitrella brassicaformis (strain CCMP3155)</name>
    <dbReference type="NCBI Taxonomy" id="1169540"/>
    <lineage>
        <taxon>Eukaryota</taxon>
        <taxon>Sar</taxon>
        <taxon>Alveolata</taxon>
        <taxon>Colpodellida</taxon>
        <taxon>Vitrellaceae</taxon>
        <taxon>Vitrella</taxon>
    </lineage>
</organism>
<dbReference type="AlphaFoldDB" id="A0A0G4FDK9"/>
<sequence length="109" mass="11688">MQSLSEAGNPSSPENQRRPRIPPIKCKERKNDKGKDKLSKGKMSALFGQAKDTKMDSDKINALSTIKDASAICAMDIEVVDDDNGGMKSPLPAPPAPINLLSPPNDKAD</sequence>
<accession>A0A0G4FDK9</accession>
<dbReference type="EMBL" id="CDMY01000407">
    <property type="protein sequence ID" value="CEM11013.1"/>
    <property type="molecule type" value="Genomic_DNA"/>
</dbReference>
<evidence type="ECO:0000256" key="1">
    <source>
        <dbReference type="SAM" id="MobiDB-lite"/>
    </source>
</evidence>
<feature type="compositionally biased region" description="Polar residues" evidence="1">
    <location>
        <begin position="1"/>
        <end position="14"/>
    </location>
</feature>
<keyword evidence="3" id="KW-1185">Reference proteome</keyword>
<dbReference type="VEuPathDB" id="CryptoDB:Vbra_1353"/>
<feature type="region of interest" description="Disordered" evidence="1">
    <location>
        <begin position="1"/>
        <end position="54"/>
    </location>
</feature>
<feature type="compositionally biased region" description="Basic and acidic residues" evidence="1">
    <location>
        <begin position="25"/>
        <end position="39"/>
    </location>
</feature>